<dbReference type="EC" id="1.1.1.-" evidence="2"/>
<dbReference type="PANTHER" id="PTHR43312:SF1">
    <property type="entry name" value="NADP-DEPENDENT OXIDOREDUCTASE DOMAIN-CONTAINING PROTEIN"/>
    <property type="match status" value="1"/>
</dbReference>
<dbReference type="Pfam" id="PF00248">
    <property type="entry name" value="Aldo_ket_red"/>
    <property type="match status" value="1"/>
</dbReference>
<accession>A0A378I2P6</accession>
<gene>
    <name evidence="2" type="primary">iolS</name>
    <name evidence="2" type="ORF">NCTC13315_01544</name>
</gene>
<sequence>MARKSLPDQSTDLPKRYIKKLDKQVSFIGLGTVELGRYWGIAGKDSLHPSESIAKDVLQSALKNGITVVDTASSYGLSEERIGRYIPRTRFDYLLITKPGEHNIKATDPRCQKKAYDEIYCAKPAAAYDFSRKAIFKDVEESLQKLKIDKLDVVLLHLDNKNAVETLKKGEAVRALQELRALGKLSFIGVSVNGEAAQYAIDMNLFDVIEMEYSLINQRNKPYIDAAYKKGMGVIIRGGLGTGLLTPYVKQHINDPNLPYGQKVRALLELTQHNYDMLTSLALAFLYQDNHISSVILGADRPEYIAKDIKKLLEFNDSSLLEKAKIIVQNYETPDFFTENMGEYYFD</sequence>
<feature type="domain" description="NADP-dependent oxidoreductase" evidence="1">
    <location>
        <begin position="28"/>
        <end position="317"/>
    </location>
</feature>
<dbReference type="GO" id="GO:0016491">
    <property type="term" value="F:oxidoreductase activity"/>
    <property type="evidence" value="ECO:0007669"/>
    <property type="project" value="UniProtKB-KW"/>
</dbReference>
<protein>
    <submittedName>
        <fullName evidence="2">Putative aldo/keto reductase family protein</fullName>
        <ecNumber evidence="2">1.1.1.-</ecNumber>
    </submittedName>
</protein>
<organism evidence="2 3">
    <name type="scientific">Legionella beliardensis</name>
    <dbReference type="NCBI Taxonomy" id="91822"/>
    <lineage>
        <taxon>Bacteria</taxon>
        <taxon>Pseudomonadati</taxon>
        <taxon>Pseudomonadota</taxon>
        <taxon>Gammaproteobacteria</taxon>
        <taxon>Legionellales</taxon>
        <taxon>Legionellaceae</taxon>
        <taxon>Legionella</taxon>
    </lineage>
</organism>
<keyword evidence="3" id="KW-1185">Reference proteome</keyword>
<reference evidence="2 3" key="1">
    <citation type="submission" date="2018-06" db="EMBL/GenBank/DDBJ databases">
        <authorList>
            <consortium name="Pathogen Informatics"/>
            <person name="Doyle S."/>
        </authorList>
    </citation>
    <scope>NUCLEOTIDE SEQUENCE [LARGE SCALE GENOMIC DNA]</scope>
    <source>
        <strain evidence="2 3">NCTC13315</strain>
    </source>
</reference>
<dbReference type="SUPFAM" id="SSF51430">
    <property type="entry name" value="NAD(P)-linked oxidoreductase"/>
    <property type="match status" value="1"/>
</dbReference>
<evidence type="ECO:0000313" key="3">
    <source>
        <dbReference type="Proteomes" id="UP000254968"/>
    </source>
</evidence>
<proteinExistence type="predicted"/>
<dbReference type="Gene3D" id="3.20.20.100">
    <property type="entry name" value="NADP-dependent oxidoreductase domain"/>
    <property type="match status" value="1"/>
</dbReference>
<name>A0A378I2P6_9GAMM</name>
<dbReference type="EMBL" id="UGNV01000001">
    <property type="protein sequence ID" value="STX29010.1"/>
    <property type="molecule type" value="Genomic_DNA"/>
</dbReference>
<keyword evidence="2" id="KW-0560">Oxidoreductase</keyword>
<evidence type="ECO:0000259" key="1">
    <source>
        <dbReference type="Pfam" id="PF00248"/>
    </source>
</evidence>
<dbReference type="CDD" id="cd19095">
    <property type="entry name" value="AKR_PA4992-like"/>
    <property type="match status" value="1"/>
</dbReference>
<dbReference type="Proteomes" id="UP000254968">
    <property type="component" value="Unassembled WGS sequence"/>
</dbReference>
<dbReference type="InterPro" id="IPR023210">
    <property type="entry name" value="NADP_OxRdtase_dom"/>
</dbReference>
<dbReference type="InterPro" id="IPR036812">
    <property type="entry name" value="NAD(P)_OxRdtase_dom_sf"/>
</dbReference>
<evidence type="ECO:0000313" key="2">
    <source>
        <dbReference type="EMBL" id="STX29010.1"/>
    </source>
</evidence>
<dbReference type="InterPro" id="IPR053135">
    <property type="entry name" value="AKR2_Oxidoreductase"/>
</dbReference>
<dbReference type="AlphaFoldDB" id="A0A378I2P6"/>
<dbReference type="PANTHER" id="PTHR43312">
    <property type="entry name" value="D-THREO-ALDOSE 1-DEHYDROGENASE"/>
    <property type="match status" value="1"/>
</dbReference>